<keyword evidence="7" id="KW-1185">Reference proteome</keyword>
<gene>
    <name evidence="6" type="ORF">PMAYCL1PPCAC_09318</name>
</gene>
<dbReference type="GO" id="GO:0004694">
    <property type="term" value="F:eukaryotic translation initiation factor 2alpha kinase activity"/>
    <property type="evidence" value="ECO:0007669"/>
    <property type="project" value="TreeGrafter"/>
</dbReference>
<dbReference type="AlphaFoldDB" id="A0AAN5C6C5"/>
<keyword evidence="1" id="KW-0808">Transferase</keyword>
<keyword evidence="4" id="KW-0067">ATP-binding</keyword>
<sequence length="80" mass="9029">AALPIYSSKTDVFSLGLSFIELCAWKPIDELKLIFDNCRAGKQNAHIRDTETTEFVNMLTEVDPSKRPTCDELLAHPYLS</sequence>
<evidence type="ECO:0000259" key="5">
    <source>
        <dbReference type="PROSITE" id="PS50011"/>
    </source>
</evidence>
<keyword evidence="2" id="KW-0547">Nucleotide-binding</keyword>
<evidence type="ECO:0000256" key="3">
    <source>
        <dbReference type="ARBA" id="ARBA00022777"/>
    </source>
</evidence>
<evidence type="ECO:0000313" key="6">
    <source>
        <dbReference type="EMBL" id="GMR39123.1"/>
    </source>
</evidence>
<dbReference type="GO" id="GO:0005737">
    <property type="term" value="C:cytoplasm"/>
    <property type="evidence" value="ECO:0007669"/>
    <property type="project" value="TreeGrafter"/>
</dbReference>
<dbReference type="GO" id="GO:0005634">
    <property type="term" value="C:nucleus"/>
    <property type="evidence" value="ECO:0007669"/>
    <property type="project" value="TreeGrafter"/>
</dbReference>
<dbReference type="PANTHER" id="PTHR11042">
    <property type="entry name" value="EUKARYOTIC TRANSLATION INITIATION FACTOR 2-ALPHA KINASE EIF2-ALPHA KINASE -RELATED"/>
    <property type="match status" value="1"/>
</dbReference>
<evidence type="ECO:0000313" key="7">
    <source>
        <dbReference type="Proteomes" id="UP001328107"/>
    </source>
</evidence>
<evidence type="ECO:0000256" key="1">
    <source>
        <dbReference type="ARBA" id="ARBA00022679"/>
    </source>
</evidence>
<feature type="non-terminal residue" evidence="6">
    <location>
        <position position="1"/>
    </location>
</feature>
<dbReference type="InterPro" id="IPR011009">
    <property type="entry name" value="Kinase-like_dom_sf"/>
</dbReference>
<accession>A0AAN5C6C5</accession>
<protein>
    <recommendedName>
        <fullName evidence="5">Protein kinase domain-containing protein</fullName>
    </recommendedName>
</protein>
<dbReference type="SUPFAM" id="SSF56112">
    <property type="entry name" value="Protein kinase-like (PK-like)"/>
    <property type="match status" value="1"/>
</dbReference>
<dbReference type="PANTHER" id="PTHR11042:SF91">
    <property type="entry name" value="EUKARYOTIC TRANSLATION INITIATION FACTOR 2-ALPHA KINASE"/>
    <property type="match status" value="1"/>
</dbReference>
<comment type="caution">
    <text evidence="6">The sequence shown here is derived from an EMBL/GenBank/DDBJ whole genome shotgun (WGS) entry which is preliminary data.</text>
</comment>
<proteinExistence type="predicted"/>
<dbReference type="InterPro" id="IPR000719">
    <property type="entry name" value="Prot_kinase_dom"/>
</dbReference>
<organism evidence="6 7">
    <name type="scientific">Pristionchus mayeri</name>
    <dbReference type="NCBI Taxonomy" id="1317129"/>
    <lineage>
        <taxon>Eukaryota</taxon>
        <taxon>Metazoa</taxon>
        <taxon>Ecdysozoa</taxon>
        <taxon>Nematoda</taxon>
        <taxon>Chromadorea</taxon>
        <taxon>Rhabditida</taxon>
        <taxon>Rhabditina</taxon>
        <taxon>Diplogasteromorpha</taxon>
        <taxon>Diplogasteroidea</taxon>
        <taxon>Neodiplogasteridae</taxon>
        <taxon>Pristionchus</taxon>
    </lineage>
</organism>
<dbReference type="InterPro" id="IPR050339">
    <property type="entry name" value="CC_SR_Kinase"/>
</dbReference>
<feature type="domain" description="Protein kinase" evidence="5">
    <location>
        <begin position="1"/>
        <end position="79"/>
    </location>
</feature>
<dbReference type="PROSITE" id="PS50011">
    <property type="entry name" value="PROTEIN_KINASE_DOM"/>
    <property type="match status" value="1"/>
</dbReference>
<dbReference type="Gene3D" id="1.10.510.10">
    <property type="entry name" value="Transferase(Phosphotransferase) domain 1"/>
    <property type="match status" value="1"/>
</dbReference>
<name>A0AAN5C6C5_9BILA</name>
<keyword evidence="3" id="KW-0418">Kinase</keyword>
<dbReference type="Proteomes" id="UP001328107">
    <property type="component" value="Unassembled WGS sequence"/>
</dbReference>
<evidence type="ECO:0000256" key="4">
    <source>
        <dbReference type="ARBA" id="ARBA00022840"/>
    </source>
</evidence>
<dbReference type="EMBL" id="BTRK01000002">
    <property type="protein sequence ID" value="GMR39123.1"/>
    <property type="molecule type" value="Genomic_DNA"/>
</dbReference>
<reference evidence="7" key="1">
    <citation type="submission" date="2022-10" db="EMBL/GenBank/DDBJ databases">
        <title>Genome assembly of Pristionchus species.</title>
        <authorList>
            <person name="Yoshida K."/>
            <person name="Sommer R.J."/>
        </authorList>
    </citation>
    <scope>NUCLEOTIDE SEQUENCE [LARGE SCALE GENOMIC DNA]</scope>
    <source>
        <strain evidence="7">RS5460</strain>
    </source>
</reference>
<evidence type="ECO:0000256" key="2">
    <source>
        <dbReference type="ARBA" id="ARBA00022741"/>
    </source>
</evidence>
<dbReference type="GO" id="GO:0005524">
    <property type="term" value="F:ATP binding"/>
    <property type="evidence" value="ECO:0007669"/>
    <property type="project" value="UniProtKB-KW"/>
</dbReference>